<dbReference type="AlphaFoldDB" id="A0A844FHZ4"/>
<dbReference type="GO" id="GO:0043039">
    <property type="term" value="P:tRNA aminoacylation"/>
    <property type="evidence" value="ECO:0007669"/>
    <property type="project" value="InterPro"/>
</dbReference>
<keyword evidence="2" id="KW-0479">Metal-binding</keyword>
<dbReference type="Gene3D" id="2.40.30.130">
    <property type="match status" value="1"/>
</dbReference>
<accession>A0A844FHZ4</accession>
<keyword evidence="9" id="KW-1185">Reference proteome</keyword>
<dbReference type="GO" id="GO:0005524">
    <property type="term" value="F:ATP binding"/>
    <property type="evidence" value="ECO:0007669"/>
    <property type="project" value="InterPro"/>
</dbReference>
<dbReference type="Gene3D" id="3.30.980.10">
    <property type="entry name" value="Threonyl-trna Synthetase, Chain A, domain 2"/>
    <property type="match status" value="1"/>
</dbReference>
<evidence type="ECO:0000259" key="5">
    <source>
        <dbReference type="SMART" id="SM00863"/>
    </source>
</evidence>
<evidence type="ECO:0000256" key="1">
    <source>
        <dbReference type="ARBA" id="ARBA00001947"/>
    </source>
</evidence>
<comment type="cofactor">
    <cofactor evidence="1">
        <name>Zn(2+)</name>
        <dbReference type="ChEBI" id="CHEBI:29105"/>
    </cofactor>
</comment>
<evidence type="ECO:0000313" key="9">
    <source>
        <dbReference type="Proteomes" id="UP001108123"/>
    </source>
</evidence>
<name>A0A844FHZ4_9FIRM</name>
<gene>
    <name evidence="7" type="ORF">FYJ27_07730</name>
    <name evidence="6" type="ORF">L0P62_06135</name>
</gene>
<dbReference type="Pfam" id="PF07973">
    <property type="entry name" value="tRNA_SAD"/>
    <property type="match status" value="1"/>
</dbReference>
<dbReference type="SUPFAM" id="SSF55186">
    <property type="entry name" value="ThrRS/AlaRS common domain"/>
    <property type="match status" value="1"/>
</dbReference>
<feature type="domain" description="Threonyl/alanyl tRNA synthetase SAD" evidence="5">
    <location>
        <begin position="181"/>
        <end position="223"/>
    </location>
</feature>
<dbReference type="EMBL" id="JAKNID010000018">
    <property type="protein sequence ID" value="MCG4565022.1"/>
    <property type="molecule type" value="Genomic_DNA"/>
</dbReference>
<evidence type="ECO:0000313" key="6">
    <source>
        <dbReference type="EMBL" id="MCG4565022.1"/>
    </source>
</evidence>
<sequence length="295" mass="34647">MTEHIYLENPYLREISARIVDKKYMNNKFYLKLNRTIFYPNLKGGQPRDKGTINGLEVIDVYEEGDDIIHVIKENILSDKVQLSIDWNTRLDYMQQHSGQHLLSSIFYKLYGAETIGFYLGKTCVYIDIDIPKLKKEDIVKVEDFANKVIYSNFDIKTYIIGKKDIDKVPIRKYPNVRSDIRIVEIDGMDYSPCCGTHHRSTGEIGMIKIRNWEKYKGNVRVEFVCGNRALKDYAWKNDCINSISTLLSSKDTDIYEKIEKLYLEKEKLEKENRDLKEELLKYKAKDLPEEKSHS</sequence>
<dbReference type="InterPro" id="IPR009000">
    <property type="entry name" value="Transl_B-barrel_sf"/>
</dbReference>
<feature type="coiled-coil region" evidence="4">
    <location>
        <begin position="259"/>
        <end position="286"/>
    </location>
</feature>
<reference evidence="7 8" key="1">
    <citation type="submission" date="2019-08" db="EMBL/GenBank/DDBJ databases">
        <title>In-depth cultivation of the pig gut microbiome towards novel bacterial diversity and tailored functional studies.</title>
        <authorList>
            <person name="Wylensek D."/>
            <person name="Hitch T.C.A."/>
            <person name="Clavel T."/>
        </authorList>
    </citation>
    <scope>NUCLEOTIDE SEQUENCE [LARGE SCALE GENOMIC DNA]</scope>
    <source>
        <strain evidence="7 8">Med78-601-WT-4W-RMD-3</strain>
    </source>
</reference>
<dbReference type="SUPFAM" id="SSF50447">
    <property type="entry name" value="Translation proteins"/>
    <property type="match status" value="1"/>
</dbReference>
<reference evidence="6" key="2">
    <citation type="submission" date="2022-01" db="EMBL/GenBank/DDBJ databases">
        <title>Collection of gut derived symbiotic bacterial strains cultured from healthy donors.</title>
        <authorList>
            <person name="Lin H."/>
            <person name="Kohout C."/>
            <person name="Waligurski E."/>
            <person name="Pamer E.G."/>
        </authorList>
    </citation>
    <scope>NUCLEOTIDE SEQUENCE</scope>
    <source>
        <strain evidence="6">MSK.14.39</strain>
    </source>
</reference>
<evidence type="ECO:0000313" key="8">
    <source>
        <dbReference type="Proteomes" id="UP000462760"/>
    </source>
</evidence>
<keyword evidence="4" id="KW-0175">Coiled coil</keyword>
<dbReference type="OrthoDB" id="9812949at2"/>
<dbReference type="Proteomes" id="UP001108123">
    <property type="component" value="Unassembled WGS sequence"/>
</dbReference>
<proteinExistence type="predicted"/>
<evidence type="ECO:0000256" key="3">
    <source>
        <dbReference type="ARBA" id="ARBA00022833"/>
    </source>
</evidence>
<dbReference type="GO" id="GO:0004812">
    <property type="term" value="F:aminoacyl-tRNA ligase activity"/>
    <property type="evidence" value="ECO:0007669"/>
    <property type="project" value="InterPro"/>
</dbReference>
<dbReference type="SMART" id="SM00863">
    <property type="entry name" value="tRNA_SAD"/>
    <property type="match status" value="1"/>
</dbReference>
<organism evidence="7 8">
    <name type="scientific">Anaerosalibacter bizertensis</name>
    <dbReference type="NCBI Taxonomy" id="932217"/>
    <lineage>
        <taxon>Bacteria</taxon>
        <taxon>Bacillati</taxon>
        <taxon>Bacillota</taxon>
        <taxon>Tissierellia</taxon>
        <taxon>Tissierellales</taxon>
        <taxon>Sporanaerobacteraceae</taxon>
        <taxon>Anaerosalibacter</taxon>
    </lineage>
</organism>
<dbReference type="InterPro" id="IPR012947">
    <property type="entry name" value="tRNA_SAD"/>
</dbReference>
<dbReference type="GO" id="GO:0046872">
    <property type="term" value="F:metal ion binding"/>
    <property type="evidence" value="ECO:0007669"/>
    <property type="project" value="UniProtKB-KW"/>
</dbReference>
<dbReference type="PANTHER" id="PTHR43462:SF1">
    <property type="entry name" value="ALANYL-TRNA EDITING PROTEIN AARSD1"/>
    <property type="match status" value="1"/>
</dbReference>
<dbReference type="RefSeq" id="WP_154484292.1">
    <property type="nucleotide sequence ID" value="NZ_JAJBNW010000092.1"/>
</dbReference>
<dbReference type="InterPro" id="IPR018163">
    <property type="entry name" value="Thr/Ala-tRNA-synth_IIc_edit"/>
</dbReference>
<comment type="caution">
    <text evidence="7">The sequence shown here is derived from an EMBL/GenBank/DDBJ whole genome shotgun (WGS) entry which is preliminary data.</text>
</comment>
<dbReference type="GO" id="GO:0002161">
    <property type="term" value="F:aminoacyl-tRNA deacylase activity"/>
    <property type="evidence" value="ECO:0007669"/>
    <property type="project" value="UniProtKB-ARBA"/>
</dbReference>
<protein>
    <submittedName>
        <fullName evidence="7">Alanyl-tRNA editing protein</fullName>
    </submittedName>
</protein>
<evidence type="ECO:0000256" key="4">
    <source>
        <dbReference type="SAM" id="Coils"/>
    </source>
</evidence>
<dbReference type="Proteomes" id="UP000462760">
    <property type="component" value="Unassembled WGS sequence"/>
</dbReference>
<dbReference type="PANTHER" id="PTHR43462">
    <property type="entry name" value="ALANYL-TRNA EDITING PROTEIN"/>
    <property type="match status" value="1"/>
</dbReference>
<dbReference type="InterPro" id="IPR051335">
    <property type="entry name" value="Alanyl-tRNA_Editing_Enzymes"/>
</dbReference>
<dbReference type="EMBL" id="VULR01000009">
    <property type="protein sequence ID" value="MSS43614.1"/>
    <property type="molecule type" value="Genomic_DNA"/>
</dbReference>
<evidence type="ECO:0000313" key="7">
    <source>
        <dbReference type="EMBL" id="MSS43614.1"/>
    </source>
</evidence>
<keyword evidence="3" id="KW-0862">Zinc</keyword>
<evidence type="ECO:0000256" key="2">
    <source>
        <dbReference type="ARBA" id="ARBA00022723"/>
    </source>
</evidence>